<keyword evidence="1" id="KW-1133">Transmembrane helix</keyword>
<feature type="transmembrane region" description="Helical" evidence="1">
    <location>
        <begin position="59"/>
        <end position="86"/>
    </location>
</feature>
<reference evidence="2 3" key="1">
    <citation type="submission" date="2015-09" db="EMBL/GenBank/DDBJ databases">
        <authorList>
            <consortium name="Swine Surveillance"/>
        </authorList>
    </citation>
    <scope>NUCLEOTIDE SEQUENCE [LARGE SCALE GENOMIC DNA]</scope>
    <source>
        <strain evidence="2 3">CECT 8383</strain>
    </source>
</reference>
<dbReference type="EMBL" id="CYSF01000012">
    <property type="protein sequence ID" value="CUH85055.1"/>
    <property type="molecule type" value="Genomic_DNA"/>
</dbReference>
<proteinExistence type="predicted"/>
<keyword evidence="1" id="KW-0472">Membrane</keyword>
<evidence type="ECO:0000256" key="1">
    <source>
        <dbReference type="SAM" id="Phobius"/>
    </source>
</evidence>
<gene>
    <name evidence="2" type="ORF">TM5383_02281</name>
</gene>
<dbReference type="STRING" id="340021.TM5383_02281"/>
<dbReference type="AlphaFoldDB" id="A0A0P1GQT4"/>
<evidence type="ECO:0000313" key="3">
    <source>
        <dbReference type="Proteomes" id="UP000051681"/>
    </source>
</evidence>
<accession>A0A0P1GQT4</accession>
<evidence type="ECO:0000313" key="2">
    <source>
        <dbReference type="EMBL" id="CUH85055.1"/>
    </source>
</evidence>
<keyword evidence="1" id="KW-0812">Transmembrane</keyword>
<feature type="transmembrane region" description="Helical" evidence="1">
    <location>
        <begin position="98"/>
        <end position="120"/>
    </location>
</feature>
<protein>
    <submittedName>
        <fullName evidence="2">Uncharacterized protein</fullName>
    </submittedName>
</protein>
<name>A0A0P1GQT4_9RHOB</name>
<sequence>MIGTYIDIAIGSAFYDSWIDATKCALPNWLSALPSWCWPFLVPDYCAPSQSLWQWVTLLFAHFGLGTFLGLFSPRIALGVLMLWATKEGFADLPIAGWPWQVVLDSAIDLGAGILGVVAITRPINKRRRHG</sequence>
<organism evidence="2 3">
    <name type="scientific">Thalassovita mediterranea</name>
    <dbReference type="NCBI Taxonomy" id="340021"/>
    <lineage>
        <taxon>Bacteria</taxon>
        <taxon>Pseudomonadati</taxon>
        <taxon>Pseudomonadota</taxon>
        <taxon>Alphaproteobacteria</taxon>
        <taxon>Rhodobacterales</taxon>
        <taxon>Roseobacteraceae</taxon>
        <taxon>Thalassovita</taxon>
    </lineage>
</organism>
<keyword evidence="3" id="KW-1185">Reference proteome</keyword>
<dbReference type="Proteomes" id="UP000051681">
    <property type="component" value="Unassembled WGS sequence"/>
</dbReference>